<sequence length="704" mass="79759">MLRCRHASFRGTPLRYIPTGLHDHPPVMRYTPVGVHIRSVTPPIGVILGLSGQIGYMVFASLTIIPELFIEMTLSGASFETRRVPFSHFQRIEICSGMPHWESHPRFRRSESLSLLSLAFRVIIITSQLRRSEPSSLFSFDVQSHHRFLDRHSELHHRFRRSEPSSLFSFGVQSHHRVFSSAFRAIIGFSDRHSESHPRFRRSKSLSLLSLTFRVIIITSQFDIQKSLSLLSLTFRVIIITSQLRRSEPSSLFSFGVQSHHCVFSSAFRAIIGFQIDIQSRILGFRRSEPSSLFSFGVQSHHRVFSSAFRAIISFQIDIQSRIPRFRRSESLSLLSLTFRVIIITSQLRRSEPSSLFSFGVQSHHRVFSSAFRAIIEPSSVFRSTFRVASSVSAFKVVITSQFYVQSHHHHFSVLAFRAIITFSFGVQSHHRVFSSAYRTIIGFQFDIQSRILRFGVQSHHHFLVSAFRAITVFSVRRSEPSPFPILTFRVSHFSLVVSSRVTTPDICIRWHCAFDSPDFGIHPYLPHPVTLCHYPSGPRVHILGGHKESTSLFGSCSRTLNTWRNFLEGGPTGRQGARMREKGKVAAEGGVQESRKLRTEERRVTGKSPGHGAEKRDSQTRPPLRCVASLIPPGRKFSLIPPGCLASGILLRRHSIRMSRIRNSSPPTFPPGCLASGILLRQHSLPDVSHPGILSGRRSTFSK</sequence>
<name>A0A438FJW7_VITVI</name>
<evidence type="ECO:0000256" key="1">
    <source>
        <dbReference type="SAM" id="MobiDB-lite"/>
    </source>
</evidence>
<comment type="caution">
    <text evidence="2">The sequence shown here is derived from an EMBL/GenBank/DDBJ whole genome shotgun (WGS) entry which is preliminary data.</text>
</comment>
<dbReference type="EMBL" id="QGNW01000864">
    <property type="protein sequence ID" value="RVW60286.1"/>
    <property type="molecule type" value="Genomic_DNA"/>
</dbReference>
<feature type="compositionally biased region" description="Basic and acidic residues" evidence="1">
    <location>
        <begin position="594"/>
        <end position="605"/>
    </location>
</feature>
<evidence type="ECO:0000313" key="3">
    <source>
        <dbReference type="Proteomes" id="UP000288805"/>
    </source>
</evidence>
<gene>
    <name evidence="2" type="ORF">CK203_084072</name>
</gene>
<organism evidence="2 3">
    <name type="scientific">Vitis vinifera</name>
    <name type="common">Grape</name>
    <dbReference type="NCBI Taxonomy" id="29760"/>
    <lineage>
        <taxon>Eukaryota</taxon>
        <taxon>Viridiplantae</taxon>
        <taxon>Streptophyta</taxon>
        <taxon>Embryophyta</taxon>
        <taxon>Tracheophyta</taxon>
        <taxon>Spermatophyta</taxon>
        <taxon>Magnoliopsida</taxon>
        <taxon>eudicotyledons</taxon>
        <taxon>Gunneridae</taxon>
        <taxon>Pentapetalae</taxon>
        <taxon>rosids</taxon>
        <taxon>Vitales</taxon>
        <taxon>Vitaceae</taxon>
        <taxon>Viteae</taxon>
        <taxon>Vitis</taxon>
    </lineage>
</organism>
<reference evidence="2 3" key="1">
    <citation type="journal article" date="2018" name="PLoS Genet.">
        <title>Population sequencing reveals clonal diversity and ancestral inbreeding in the grapevine cultivar Chardonnay.</title>
        <authorList>
            <person name="Roach M.J."/>
            <person name="Johnson D.L."/>
            <person name="Bohlmann J."/>
            <person name="van Vuuren H.J."/>
            <person name="Jones S.J."/>
            <person name="Pretorius I.S."/>
            <person name="Schmidt S.A."/>
            <person name="Borneman A.R."/>
        </authorList>
    </citation>
    <scope>NUCLEOTIDE SEQUENCE [LARGE SCALE GENOMIC DNA]</scope>
    <source>
        <strain evidence="3">cv. Chardonnay</strain>
        <tissue evidence="2">Leaf</tissue>
    </source>
</reference>
<proteinExistence type="predicted"/>
<feature type="region of interest" description="Disordered" evidence="1">
    <location>
        <begin position="569"/>
        <end position="622"/>
    </location>
</feature>
<protein>
    <submittedName>
        <fullName evidence="2">Uncharacterized protein</fullName>
    </submittedName>
</protein>
<dbReference type="Proteomes" id="UP000288805">
    <property type="component" value="Unassembled WGS sequence"/>
</dbReference>
<dbReference type="AlphaFoldDB" id="A0A438FJW7"/>
<evidence type="ECO:0000313" key="2">
    <source>
        <dbReference type="EMBL" id="RVW60286.1"/>
    </source>
</evidence>
<accession>A0A438FJW7</accession>